<comment type="similarity">
    <text evidence="6">Belongs to the UPF0316 family.</text>
</comment>
<keyword evidence="4 6" id="KW-1133">Transmembrane helix</keyword>
<evidence type="ECO:0000259" key="8">
    <source>
        <dbReference type="Pfam" id="PF18955"/>
    </source>
</evidence>
<evidence type="ECO:0000256" key="3">
    <source>
        <dbReference type="ARBA" id="ARBA00022692"/>
    </source>
</evidence>
<name>A0A1V4DHG5_9ENTE</name>
<dbReference type="EMBL" id="MVAB01000001">
    <property type="protein sequence ID" value="OPF87974.1"/>
    <property type="molecule type" value="Genomic_DNA"/>
</dbReference>
<dbReference type="CDD" id="cd16381">
    <property type="entry name" value="YitT_C_like_1"/>
    <property type="match status" value="1"/>
</dbReference>
<proteinExistence type="inferred from homology"/>
<organism evidence="9 10">
    <name type="scientific">Vagococcus martis</name>
    <dbReference type="NCBI Taxonomy" id="1768210"/>
    <lineage>
        <taxon>Bacteria</taxon>
        <taxon>Bacillati</taxon>
        <taxon>Bacillota</taxon>
        <taxon>Bacilli</taxon>
        <taxon>Lactobacillales</taxon>
        <taxon>Enterococcaceae</taxon>
        <taxon>Vagococcus</taxon>
    </lineage>
</organism>
<keyword evidence="3 6" id="KW-0812">Transmembrane</keyword>
<keyword evidence="5 6" id="KW-0472">Membrane</keyword>
<keyword evidence="10" id="KW-1185">Reference proteome</keyword>
<dbReference type="Proteomes" id="UP000189970">
    <property type="component" value="Unassembled WGS sequence"/>
</dbReference>
<dbReference type="AlphaFoldDB" id="A0A1V4DHG5"/>
<evidence type="ECO:0000313" key="10">
    <source>
        <dbReference type="Proteomes" id="UP000189970"/>
    </source>
</evidence>
<comment type="subcellular location">
    <subcellularLocation>
        <location evidence="1 6">Cell membrane</location>
        <topology evidence="1 6">Multi-pass membrane protein</topology>
    </subcellularLocation>
</comment>
<dbReference type="InterPro" id="IPR019264">
    <property type="entry name" value="DUF2179"/>
</dbReference>
<feature type="transmembrane region" description="Helical" evidence="6">
    <location>
        <begin position="63"/>
        <end position="80"/>
    </location>
</feature>
<dbReference type="PANTHER" id="PTHR40060">
    <property type="entry name" value="UPF0316 PROTEIN YEBE"/>
    <property type="match status" value="1"/>
</dbReference>
<gene>
    <name evidence="9" type="ORF">BW731_07215</name>
</gene>
<evidence type="ECO:0000256" key="1">
    <source>
        <dbReference type="ARBA" id="ARBA00004651"/>
    </source>
</evidence>
<sequence length="179" mass="20540">MEIKTLLMIFLINFCYVTLNTIRFMLTMKGSRVVAPLLSMVEISIYVVGLSLVLNQIDKPLNLFVYALGYACGIVVGIKIEDYLALGYIMVTAIVPLNEENHQLPEILREEGYGVTQTIAHGREGERLVLEILSARKSERSLYKLIKEFNDKAFIISYEPKYISGGFWTKKVRERNRRK</sequence>
<dbReference type="RefSeq" id="WP_079346908.1">
    <property type="nucleotide sequence ID" value="NZ_MVAB01000001.1"/>
</dbReference>
<feature type="domain" description="DUF2179" evidence="7">
    <location>
        <begin position="113"/>
        <end position="165"/>
    </location>
</feature>
<dbReference type="HAMAP" id="MF_01515">
    <property type="entry name" value="UPF0316"/>
    <property type="match status" value="1"/>
</dbReference>
<evidence type="ECO:0000256" key="4">
    <source>
        <dbReference type="ARBA" id="ARBA00022989"/>
    </source>
</evidence>
<dbReference type="NCBIfam" id="NF003194">
    <property type="entry name" value="PRK04164.1-5"/>
    <property type="match status" value="1"/>
</dbReference>
<reference evidence="9 10" key="1">
    <citation type="submission" date="2017-02" db="EMBL/GenBank/DDBJ databases">
        <title>Vagococcus cremeus sp. nov., isolated from the small intestine of a marten, Martes flavigula.</title>
        <authorList>
            <person name="Tak E.J."/>
            <person name="Bae J.-W."/>
        </authorList>
    </citation>
    <scope>NUCLEOTIDE SEQUENCE [LARGE SCALE GENOMIC DNA]</scope>
    <source>
        <strain evidence="9 10">D7T301</strain>
    </source>
</reference>
<evidence type="ECO:0000313" key="9">
    <source>
        <dbReference type="EMBL" id="OPF87974.1"/>
    </source>
</evidence>
<dbReference type="GO" id="GO:0005886">
    <property type="term" value="C:plasma membrane"/>
    <property type="evidence" value="ECO:0007669"/>
    <property type="project" value="UniProtKB-SubCell"/>
</dbReference>
<dbReference type="PANTHER" id="PTHR40060:SF1">
    <property type="entry name" value="UPF0316 PROTEIN YEBE"/>
    <property type="match status" value="1"/>
</dbReference>
<evidence type="ECO:0000259" key="7">
    <source>
        <dbReference type="Pfam" id="PF10035"/>
    </source>
</evidence>
<dbReference type="InterPro" id="IPR044035">
    <property type="entry name" value="DUF5698"/>
</dbReference>
<evidence type="ECO:0000256" key="5">
    <source>
        <dbReference type="ARBA" id="ARBA00023136"/>
    </source>
</evidence>
<dbReference type="InterPro" id="IPR022930">
    <property type="entry name" value="UPF0316"/>
</dbReference>
<feature type="transmembrane region" description="Helical" evidence="6">
    <location>
        <begin position="6"/>
        <end position="26"/>
    </location>
</feature>
<protein>
    <recommendedName>
        <fullName evidence="6">UPF0316 protein BW731_07215</fullName>
    </recommendedName>
</protein>
<feature type="transmembrane region" description="Helical" evidence="6">
    <location>
        <begin position="33"/>
        <end position="57"/>
    </location>
</feature>
<keyword evidence="2 6" id="KW-1003">Cell membrane</keyword>
<feature type="domain" description="DUF5698" evidence="8">
    <location>
        <begin position="21"/>
        <end position="78"/>
    </location>
</feature>
<dbReference type="Pfam" id="PF10035">
    <property type="entry name" value="DUF2179"/>
    <property type="match status" value="1"/>
</dbReference>
<evidence type="ECO:0000256" key="2">
    <source>
        <dbReference type="ARBA" id="ARBA00022475"/>
    </source>
</evidence>
<accession>A0A1V4DHG5</accession>
<evidence type="ECO:0000256" key="6">
    <source>
        <dbReference type="HAMAP-Rule" id="MF_01515"/>
    </source>
</evidence>
<comment type="caution">
    <text evidence="9">The sequence shown here is derived from an EMBL/GenBank/DDBJ whole genome shotgun (WGS) entry which is preliminary data.</text>
</comment>
<dbReference type="Pfam" id="PF18955">
    <property type="entry name" value="DUF5698"/>
    <property type="match status" value="1"/>
</dbReference>